<feature type="region of interest" description="Disordered" evidence="1">
    <location>
        <begin position="163"/>
        <end position="223"/>
    </location>
</feature>
<feature type="compositionally biased region" description="Acidic residues" evidence="1">
    <location>
        <begin position="185"/>
        <end position="194"/>
    </location>
</feature>
<dbReference type="RefSeq" id="XP_024326223.1">
    <property type="nucleotide sequence ID" value="XM_024466413.1"/>
</dbReference>
<dbReference type="Proteomes" id="UP000077154">
    <property type="component" value="Unassembled WGS sequence"/>
</dbReference>
<evidence type="ECO:0000313" key="2">
    <source>
        <dbReference type="EMBL" id="OAF60942.2"/>
    </source>
</evidence>
<sequence>MSRTVEAAAAPPKISFTSWILGGPLVTVPTRERTPGGRLPSGDADKGLKPKYNFIDGSKLNEKRYYQNRRVSKDKVTYTKKDAEKGNKEKEREAETPKKAVPKDEIAKKEEQNKQAQQSPGWTKAQDEKILAMKKVGDSWKMIAQEVGASKKDVTIRFKELSKAGEKSDENDDPLPFGDMPGMFTEDELTEDSEPPAKLQKKGKGEKGGGKGDNGSKGKKGEKDKVIVDTVALEAEHGKKVLVPDAVWTIGDLEVLANVEERYRELKWMHVQAGFYNMTGRMVGSEVIKAKFQQG</sequence>
<gene>
    <name evidence="2" type="ORF">VC83_02757</name>
</gene>
<feature type="compositionally biased region" description="Basic and acidic residues" evidence="1">
    <location>
        <begin position="203"/>
        <end position="223"/>
    </location>
</feature>
<feature type="region of interest" description="Disordered" evidence="1">
    <location>
        <begin position="65"/>
        <end position="128"/>
    </location>
</feature>
<dbReference type="AlphaFoldDB" id="A0A177AHP9"/>
<evidence type="ECO:0008006" key="3">
    <source>
        <dbReference type="Google" id="ProtNLM"/>
    </source>
</evidence>
<feature type="compositionally biased region" description="Basic and acidic residues" evidence="1">
    <location>
        <begin position="65"/>
        <end position="113"/>
    </location>
</feature>
<organism evidence="2">
    <name type="scientific">Pseudogymnoascus destructans</name>
    <dbReference type="NCBI Taxonomy" id="655981"/>
    <lineage>
        <taxon>Eukaryota</taxon>
        <taxon>Fungi</taxon>
        <taxon>Dikarya</taxon>
        <taxon>Ascomycota</taxon>
        <taxon>Pezizomycotina</taxon>
        <taxon>Leotiomycetes</taxon>
        <taxon>Thelebolales</taxon>
        <taxon>Thelebolaceae</taxon>
        <taxon>Pseudogymnoascus</taxon>
    </lineage>
</organism>
<accession>A0A177AHP9</accession>
<protein>
    <recommendedName>
        <fullName evidence="3">Myb-like domain-containing protein</fullName>
    </recommendedName>
</protein>
<dbReference type="GeneID" id="36285836"/>
<dbReference type="VEuPathDB" id="FungiDB:GMDG_03894"/>
<evidence type="ECO:0000256" key="1">
    <source>
        <dbReference type="SAM" id="MobiDB-lite"/>
    </source>
</evidence>
<name>A0A177AHP9_9PEZI</name>
<dbReference type="OrthoDB" id="5154006at2759"/>
<dbReference type="eggNOG" id="ENOG502T7BR">
    <property type="taxonomic scope" value="Eukaryota"/>
</dbReference>
<dbReference type="EMBL" id="KV441390">
    <property type="protein sequence ID" value="OAF60942.2"/>
    <property type="molecule type" value="Genomic_DNA"/>
</dbReference>
<feature type="region of interest" description="Disordered" evidence="1">
    <location>
        <begin position="25"/>
        <end position="53"/>
    </location>
</feature>
<proteinExistence type="predicted"/>
<reference evidence="2" key="1">
    <citation type="submission" date="2016-03" db="EMBL/GenBank/DDBJ databases">
        <title>Updated assembly of Pseudogymnoascus destructans, the fungus causing white-nose syndrome of bats.</title>
        <authorList>
            <person name="Palmer J.M."/>
            <person name="Drees K.P."/>
            <person name="Foster J.T."/>
            <person name="Lindner D.L."/>
        </authorList>
    </citation>
    <scope>NUCLEOTIDE SEQUENCE [LARGE SCALE GENOMIC DNA]</scope>
    <source>
        <strain evidence="2">20631-21</strain>
    </source>
</reference>